<accession>A0A5C8FQY3</accession>
<keyword evidence="1" id="KW-0812">Transmembrane</keyword>
<gene>
    <name evidence="2" type="ORF">EPJ84_03860</name>
</gene>
<dbReference type="AlphaFoldDB" id="A0A5C8FQY3"/>
<organism evidence="2 3">
    <name type="scientific">Brachyspira aalborgi</name>
    <dbReference type="NCBI Taxonomy" id="29522"/>
    <lineage>
        <taxon>Bacteria</taxon>
        <taxon>Pseudomonadati</taxon>
        <taxon>Spirochaetota</taxon>
        <taxon>Spirochaetia</taxon>
        <taxon>Brachyspirales</taxon>
        <taxon>Brachyspiraceae</taxon>
        <taxon>Brachyspira</taxon>
    </lineage>
</organism>
<proteinExistence type="predicted"/>
<sequence length="61" mass="8060">MWSFYYRRSNLYVFRYNIDYFLLDFVKFVFVFFILFILFSYYFFSQFFKFFFFFNSLISFY</sequence>
<comment type="caution">
    <text evidence="2">The sequence shown here is derived from an EMBL/GenBank/DDBJ whole genome shotgun (WGS) entry which is preliminary data.</text>
</comment>
<dbReference type="EMBL" id="SAYE01000007">
    <property type="protein sequence ID" value="TXJ51891.1"/>
    <property type="molecule type" value="Genomic_DNA"/>
</dbReference>
<dbReference type="Proteomes" id="UP000322307">
    <property type="component" value="Unassembled WGS sequence"/>
</dbReference>
<evidence type="ECO:0000313" key="2">
    <source>
        <dbReference type="EMBL" id="TXJ51891.1"/>
    </source>
</evidence>
<keyword evidence="1" id="KW-1133">Transmembrane helix</keyword>
<protein>
    <submittedName>
        <fullName evidence="2">Uncharacterized protein</fullName>
    </submittedName>
</protein>
<name>A0A5C8FQY3_9SPIR</name>
<evidence type="ECO:0000256" key="1">
    <source>
        <dbReference type="SAM" id="Phobius"/>
    </source>
</evidence>
<keyword evidence="1" id="KW-0472">Membrane</keyword>
<reference evidence="2 3" key="1">
    <citation type="journal article" date="1992" name="Lakartidningen">
        <title>[Penicillin V and not amoxicillin is the first choice preparation in acute otitis].</title>
        <authorList>
            <person name="Kamme C."/>
            <person name="Lundgren K."/>
            <person name="Prellner K."/>
        </authorList>
    </citation>
    <scope>NUCLEOTIDE SEQUENCE [LARGE SCALE GENOMIC DNA]</scope>
    <source>
        <strain evidence="2 3">PC3939II</strain>
    </source>
</reference>
<evidence type="ECO:0000313" key="3">
    <source>
        <dbReference type="Proteomes" id="UP000322307"/>
    </source>
</evidence>
<feature type="transmembrane region" description="Helical" evidence="1">
    <location>
        <begin position="20"/>
        <end position="44"/>
    </location>
</feature>